<sequence length="1285" mass="144597">MKTLFFLFTFLCVSFVNYAQTTAQKPSIKDRTYQIENLSHLRWISEEFQEEGYYKFILLNDIDASETSSWNNGKGFKPIDLSLNLINFDGSYYTISNLVINRETEDNVGFFRNTINTYITNLSLKNLTVKGSNTVGGLISSSSQDAICLNIFIDGDIQGNNVVGGIIGRTNYIKFSNVINFANVKGKDIVSGLIGELRLYSSSINHYIRNSQNHGSVSGETNVTAFLSNFTNTQYNFRKIINVINTGLITSTQDQAKLITSKTKDNFLFCYNDFEKSGINSGLDDVINLSTSDFSKQESFDESFLKENELGIFSEISNNSFPYPNEFLKPFVVDLSRYNSNFLVNEVKKYYKFGDEVTIDPIPNIGMKITSVQINNINYNVPYTFTADRTNIIRSLFVNKENVMHFDGGDGSEFNPYLVSTLKQLQQIDSDSKLRSNFFALTNDIDASNIDELTYNQGFLQIEALAGLDGRGYTISNLKLNGNSFIGTLSKFIKNLTLKNVTLINAEKNQSILINKIITGAVIENVHIDGTIDGDSNIGFFTYDNQGVISNCSAFGTMSGIEHLAGFAYVNNGAIDNSIAIININATNNSSGFTYTNENNINNCISYSTITLKDQSIEQTNIGGFVSEEAENSNIENSYWSSTYNNVNENVIKDNSYYRDDEFMGIQENFPSFDFDKDWAIGKNNSFSEESRLYLINQLFDNNIKIATYPYPNLSVKEIGIGGYNLGDTVRLSIPEFKEGFVFSHWEHHGENVGRDDVYEFIIDGSTDNIVSAHFDIDYTFFAGGKGTPFSPLEIDNLAQLKIISEIPHLQTLCFNLIADIDAYDTRHWNEGKGFTPIKKFYGKFNGQGHYIKNLYINRPEEDEVGLFSFLAGGKVYNLNLRNVDITGNSYVGGIAGRAVGLSYLLKYIYHSKIINCSITGDIKAEGYQVGGFVGFLQDGYVKNSYSDVNVTGKNTAGGIVGLDMFSNIISRCYSVGIVNISEIDNPRAGGISSSKADHSNKYYDNYYQTQENDYTQESEGVTVLTEEEFTDPSNFNNWQFDSLYVMNTKEFTNFYNKPVLKAELVELTSDFYSIKPDIGFGKYYKYTDFRFIVEEQEHHDVSELYRNGESVKLGYNEFVITKDTEYTGEATAKLVRVNTKVSGNCRITPSNPDIMYGFDQLFTFDVGEGEEILNIVVNGDTLPPTSEFLLERITESSSIEVIATGILSSKIDKTNLSIYPNPTYDNITIETNVLGQKIEIINIHGRVYKTLFLNKLKENIDLSRLPKGLYFIKMRDKSFKVIKN</sequence>
<dbReference type="Pfam" id="PF07581">
    <property type="entry name" value="Glug"/>
    <property type="match status" value="1"/>
</dbReference>
<evidence type="ECO:0000313" key="4">
    <source>
        <dbReference type="EMBL" id="QWG04665.1"/>
    </source>
</evidence>
<name>A0AAX1NAT0_9BACT</name>
<dbReference type="RefSeq" id="WP_169665566.1">
    <property type="nucleotide sequence ID" value="NZ_CP076133.1"/>
</dbReference>
<evidence type="ECO:0000313" key="5">
    <source>
        <dbReference type="Proteomes" id="UP000678679"/>
    </source>
</evidence>
<dbReference type="Gene3D" id="2.160.20.110">
    <property type="match status" value="3"/>
</dbReference>
<reference evidence="4 5" key="1">
    <citation type="submission" date="2021-05" db="EMBL/GenBank/DDBJ databases">
        <title>Comparative genomic studies on the polysaccharide-degrading batcterial strains of the Flammeovirga genus.</title>
        <authorList>
            <person name="Zewei F."/>
            <person name="Zheng Z."/>
            <person name="Yu L."/>
            <person name="Ruyue G."/>
            <person name="Yanhong M."/>
            <person name="Yuanyuan C."/>
            <person name="Jingyan G."/>
            <person name="Wenjun H."/>
        </authorList>
    </citation>
    <scope>NUCLEOTIDE SEQUENCE [LARGE SCALE GENOMIC DNA]</scope>
    <source>
        <strain evidence="4 5">NBRC:100898</strain>
    </source>
</reference>
<dbReference type="EMBL" id="CP076133">
    <property type="protein sequence ID" value="QWG04665.1"/>
    <property type="molecule type" value="Genomic_DNA"/>
</dbReference>
<dbReference type="InterPro" id="IPR026444">
    <property type="entry name" value="Secre_tail"/>
</dbReference>
<dbReference type="KEGG" id="fya:KMW28_27590"/>
<feature type="signal peptide" evidence="1">
    <location>
        <begin position="1"/>
        <end position="19"/>
    </location>
</feature>
<dbReference type="Pfam" id="PF18962">
    <property type="entry name" value="Por_Secre_tail"/>
    <property type="match status" value="1"/>
</dbReference>
<accession>A0AAX1NAT0</accession>
<feature type="domain" description="GLUG" evidence="2">
    <location>
        <begin position="888"/>
        <end position="923"/>
    </location>
</feature>
<dbReference type="Proteomes" id="UP000678679">
    <property type="component" value="Chromosome 2"/>
</dbReference>
<gene>
    <name evidence="4" type="ORF">KMW28_27590</name>
</gene>
<evidence type="ECO:0000259" key="3">
    <source>
        <dbReference type="Pfam" id="PF18962"/>
    </source>
</evidence>
<protein>
    <submittedName>
        <fullName evidence="4">T9SS type A sorting domain-containing protein</fullName>
    </submittedName>
</protein>
<keyword evidence="5" id="KW-1185">Reference proteome</keyword>
<keyword evidence="1" id="KW-0732">Signal</keyword>
<proteinExistence type="predicted"/>
<evidence type="ECO:0000259" key="2">
    <source>
        <dbReference type="Pfam" id="PF07581"/>
    </source>
</evidence>
<dbReference type="NCBIfam" id="TIGR04183">
    <property type="entry name" value="Por_Secre_tail"/>
    <property type="match status" value="1"/>
</dbReference>
<organism evidence="4 5">
    <name type="scientific">Flammeovirga yaeyamensis</name>
    <dbReference type="NCBI Taxonomy" id="367791"/>
    <lineage>
        <taxon>Bacteria</taxon>
        <taxon>Pseudomonadati</taxon>
        <taxon>Bacteroidota</taxon>
        <taxon>Cytophagia</taxon>
        <taxon>Cytophagales</taxon>
        <taxon>Flammeovirgaceae</taxon>
        <taxon>Flammeovirga</taxon>
    </lineage>
</organism>
<dbReference type="InterPro" id="IPR011493">
    <property type="entry name" value="GLUG"/>
</dbReference>
<evidence type="ECO:0000256" key="1">
    <source>
        <dbReference type="SAM" id="SignalP"/>
    </source>
</evidence>
<feature type="chain" id="PRO_5043824784" evidence="1">
    <location>
        <begin position="20"/>
        <end position="1285"/>
    </location>
</feature>
<feature type="domain" description="Secretion system C-terminal sorting" evidence="3">
    <location>
        <begin position="1219"/>
        <end position="1283"/>
    </location>
</feature>